<evidence type="ECO:0000313" key="2">
    <source>
        <dbReference type="Proteomes" id="UP000015520"/>
    </source>
</evidence>
<dbReference type="InterPro" id="IPR010662">
    <property type="entry name" value="RBBP9/YdeN"/>
</dbReference>
<organism evidence="1 2">
    <name type="scientific">Sulfurimonas hongkongensis</name>
    <dbReference type="NCBI Taxonomy" id="1172190"/>
    <lineage>
        <taxon>Bacteria</taxon>
        <taxon>Pseudomonadati</taxon>
        <taxon>Campylobacterota</taxon>
        <taxon>Epsilonproteobacteria</taxon>
        <taxon>Campylobacterales</taxon>
        <taxon>Sulfurimonadaceae</taxon>
        <taxon>Sulfurimonas</taxon>
    </lineage>
</organism>
<dbReference type="EMBL" id="AUPZ01000007">
    <property type="protein sequence ID" value="EQB39494.1"/>
    <property type="molecule type" value="Genomic_DNA"/>
</dbReference>
<dbReference type="PATRIC" id="fig|1172190.3.peg.1119"/>
<dbReference type="RefSeq" id="WP_021287414.1">
    <property type="nucleotide sequence ID" value="NZ_AUPZ01000007.1"/>
</dbReference>
<dbReference type="GO" id="GO:0016787">
    <property type="term" value="F:hydrolase activity"/>
    <property type="evidence" value="ECO:0007669"/>
    <property type="project" value="InterPro"/>
</dbReference>
<dbReference type="STRING" id="1172190.M947_05730"/>
<comment type="caution">
    <text evidence="1">The sequence shown here is derived from an EMBL/GenBank/DDBJ whole genome shotgun (WGS) entry which is preliminary data.</text>
</comment>
<evidence type="ECO:0000313" key="1">
    <source>
        <dbReference type="EMBL" id="EQB39494.1"/>
    </source>
</evidence>
<dbReference type="Gene3D" id="3.40.50.1820">
    <property type="entry name" value="alpha/beta hydrolase"/>
    <property type="match status" value="1"/>
</dbReference>
<dbReference type="AlphaFoldDB" id="T0KR09"/>
<dbReference type="SUPFAM" id="SSF53474">
    <property type="entry name" value="alpha/beta-Hydrolases"/>
    <property type="match status" value="1"/>
</dbReference>
<accession>T0KR09</accession>
<reference evidence="1 2" key="1">
    <citation type="submission" date="2013-07" db="EMBL/GenBank/DDBJ databases">
        <title>Sulfurimonas hongkongensis AST-10 Genome Sequencing.</title>
        <authorList>
            <person name="Cai L."/>
            <person name="Zhang T."/>
        </authorList>
    </citation>
    <scope>NUCLEOTIDE SEQUENCE [LARGE SCALE GENOMIC DNA]</scope>
    <source>
        <strain evidence="1 2">AST-10</strain>
    </source>
</reference>
<dbReference type="Proteomes" id="UP000015520">
    <property type="component" value="Unassembled WGS sequence"/>
</dbReference>
<dbReference type="InterPro" id="IPR029058">
    <property type="entry name" value="AB_hydrolase_fold"/>
</dbReference>
<evidence type="ECO:0008006" key="3">
    <source>
        <dbReference type="Google" id="ProtNLM"/>
    </source>
</evidence>
<keyword evidence="2" id="KW-1185">Reference proteome</keyword>
<dbReference type="Pfam" id="PF06821">
    <property type="entry name" value="Ser_hydrolase"/>
    <property type="match status" value="1"/>
</dbReference>
<protein>
    <recommendedName>
        <fullName evidence="3">Serine hydrolase family protein</fullName>
    </recommendedName>
</protein>
<dbReference type="OrthoDB" id="9804993at2"/>
<proteinExistence type="predicted"/>
<dbReference type="eggNOG" id="COG3545">
    <property type="taxonomic scope" value="Bacteria"/>
</dbReference>
<sequence length="178" mass="20374">MKKKVLLLHGWGGSDTPHWQSYIAAEIARDYGCVSFLKLPDFESPDKDIWIKETLRELREFRANVVVCHSLANTLWFHMCNSGLLEDVENLFLVAPPSLNSKIDELKNFFPVEVPKDLHAKKALLVCSDDDPYMSMKEARELQSKLGIEIKVLEKAGHINADSGFGEWEWMLKKIKSL</sequence>
<gene>
    <name evidence="1" type="ORF">M947_05730</name>
</gene>
<name>T0KR09_9BACT</name>